<evidence type="ECO:0000256" key="1">
    <source>
        <dbReference type="SAM" id="SignalP"/>
    </source>
</evidence>
<evidence type="ECO:0000313" key="3">
    <source>
        <dbReference type="Proteomes" id="UP001597131"/>
    </source>
</evidence>
<evidence type="ECO:0000313" key="2">
    <source>
        <dbReference type="EMBL" id="MFD1096738.1"/>
    </source>
</evidence>
<comment type="caution">
    <text evidence="2">The sequence shown here is derived from an EMBL/GenBank/DDBJ whole genome shotgun (WGS) entry which is preliminary data.</text>
</comment>
<keyword evidence="1" id="KW-0732">Signal</keyword>
<feature type="signal peptide" evidence="1">
    <location>
        <begin position="1"/>
        <end position="22"/>
    </location>
</feature>
<dbReference type="InterPro" id="IPR021314">
    <property type="entry name" value="DUF2911"/>
</dbReference>
<feature type="chain" id="PRO_5046479457" evidence="1">
    <location>
        <begin position="23"/>
        <end position="189"/>
    </location>
</feature>
<proteinExistence type="predicted"/>
<accession>A0ABW3NS31</accession>
<gene>
    <name evidence="2" type="ORF">ACFQ3Q_13335</name>
</gene>
<keyword evidence="3" id="KW-1185">Reference proteome</keyword>
<protein>
    <submittedName>
        <fullName evidence="2">DUF2911 domain-containing protein</fullName>
    </submittedName>
</protein>
<dbReference type="EMBL" id="JBHTLI010000003">
    <property type="protein sequence ID" value="MFD1096738.1"/>
    <property type="molecule type" value="Genomic_DNA"/>
</dbReference>
<dbReference type="Proteomes" id="UP001597131">
    <property type="component" value="Unassembled WGS sequence"/>
</dbReference>
<organism evidence="2 3">
    <name type="scientific">Salegentibacter chungangensis</name>
    <dbReference type="NCBI Taxonomy" id="1335724"/>
    <lineage>
        <taxon>Bacteria</taxon>
        <taxon>Pseudomonadati</taxon>
        <taxon>Bacteroidota</taxon>
        <taxon>Flavobacteriia</taxon>
        <taxon>Flavobacteriales</taxon>
        <taxon>Flavobacteriaceae</taxon>
        <taxon>Salegentibacter</taxon>
    </lineage>
</organism>
<name>A0ABW3NS31_9FLAO</name>
<dbReference type="RefSeq" id="WP_380746650.1">
    <property type="nucleotide sequence ID" value="NZ_JBHTLI010000003.1"/>
</dbReference>
<reference evidence="3" key="1">
    <citation type="journal article" date="2019" name="Int. J. Syst. Evol. Microbiol.">
        <title>The Global Catalogue of Microorganisms (GCM) 10K type strain sequencing project: providing services to taxonomists for standard genome sequencing and annotation.</title>
        <authorList>
            <consortium name="The Broad Institute Genomics Platform"/>
            <consortium name="The Broad Institute Genome Sequencing Center for Infectious Disease"/>
            <person name="Wu L."/>
            <person name="Ma J."/>
        </authorList>
    </citation>
    <scope>NUCLEOTIDE SEQUENCE [LARGE SCALE GENOMIC DNA]</scope>
    <source>
        <strain evidence="3">CCUG 64793</strain>
    </source>
</reference>
<dbReference type="Pfam" id="PF11138">
    <property type="entry name" value="DUF2911"/>
    <property type="match status" value="1"/>
</dbReference>
<sequence length="189" mass="21598">MKRIIIAALSLMTLMGVNEAYAQEEPARSPNFAKLDASPMDLVLYRNQDNQPVARIIYSRPQKRDREIFGKLVPYGEIWRTGANEATELTLYQDMKVADATINAGNYTLYTIPKEKEWTIILNKKTHTWGAYEYSEEEDVVRINVPVRETSNTIEALSMAFERAEDGSGANLLIGWDDRYVKVPFKTVK</sequence>